<dbReference type="InterPro" id="IPR017850">
    <property type="entry name" value="Alkaline_phosphatase_core_sf"/>
</dbReference>
<comment type="caution">
    <text evidence="3">The sequence shown here is derived from an EMBL/GenBank/DDBJ whole genome shotgun (WGS) entry which is preliminary data.</text>
</comment>
<dbReference type="Pfam" id="PF01663">
    <property type="entry name" value="Phosphodiest"/>
    <property type="match status" value="2"/>
</dbReference>
<dbReference type="InterPro" id="IPR002591">
    <property type="entry name" value="Phosphodiest/P_Trfase"/>
</dbReference>
<evidence type="ECO:0000313" key="3">
    <source>
        <dbReference type="EMBL" id="RUS84115.1"/>
    </source>
</evidence>
<feature type="compositionally biased region" description="Pro residues" evidence="1">
    <location>
        <begin position="390"/>
        <end position="402"/>
    </location>
</feature>
<dbReference type="GO" id="GO:0016787">
    <property type="term" value="F:hydrolase activity"/>
    <property type="evidence" value="ECO:0007669"/>
    <property type="project" value="UniProtKB-ARBA"/>
</dbReference>
<dbReference type="STRING" id="188477.A0A433TR88"/>
<keyword evidence="2" id="KW-0732">Signal</keyword>
<protein>
    <submittedName>
        <fullName evidence="3">Uncharacterized protein</fullName>
    </submittedName>
</protein>
<reference evidence="3 4" key="1">
    <citation type="submission" date="2019-01" db="EMBL/GenBank/DDBJ databases">
        <title>A draft genome assembly of the solar-powered sea slug Elysia chlorotica.</title>
        <authorList>
            <person name="Cai H."/>
            <person name="Li Q."/>
            <person name="Fang X."/>
            <person name="Li J."/>
            <person name="Curtis N.E."/>
            <person name="Altenburger A."/>
            <person name="Shibata T."/>
            <person name="Feng M."/>
            <person name="Maeda T."/>
            <person name="Schwartz J.A."/>
            <person name="Shigenobu S."/>
            <person name="Lundholm N."/>
            <person name="Nishiyama T."/>
            <person name="Yang H."/>
            <person name="Hasebe M."/>
            <person name="Li S."/>
            <person name="Pierce S.K."/>
            <person name="Wang J."/>
        </authorList>
    </citation>
    <scope>NUCLEOTIDE SEQUENCE [LARGE SCALE GENOMIC DNA]</scope>
    <source>
        <strain evidence="3">EC2010</strain>
        <tissue evidence="3">Whole organism of an adult</tissue>
    </source>
</reference>
<organism evidence="3 4">
    <name type="scientific">Elysia chlorotica</name>
    <name type="common">Eastern emerald elysia</name>
    <name type="synonym">Sea slug</name>
    <dbReference type="NCBI Taxonomy" id="188477"/>
    <lineage>
        <taxon>Eukaryota</taxon>
        <taxon>Metazoa</taxon>
        <taxon>Spiralia</taxon>
        <taxon>Lophotrochozoa</taxon>
        <taxon>Mollusca</taxon>
        <taxon>Gastropoda</taxon>
        <taxon>Heterobranchia</taxon>
        <taxon>Euthyneura</taxon>
        <taxon>Panpulmonata</taxon>
        <taxon>Sacoglossa</taxon>
        <taxon>Placobranchoidea</taxon>
        <taxon>Plakobranchidae</taxon>
        <taxon>Elysia</taxon>
    </lineage>
</organism>
<gene>
    <name evidence="3" type="ORF">EGW08_008154</name>
</gene>
<name>A0A433TR88_ELYCH</name>
<proteinExistence type="predicted"/>
<dbReference type="EMBL" id="RQTK01000218">
    <property type="protein sequence ID" value="RUS84115.1"/>
    <property type="molecule type" value="Genomic_DNA"/>
</dbReference>
<sequence length="446" mass="50103">MESLRTSPRVILLLLLCAAPTTPGAPAGDKPKVILVSMDGFRHDYLSMAGGTPNFDRMLREGVTMPWIRNTFTTLTFPCHFTMVTGLFEESHGIVANSMYDQRMDRTSFGMPTTDEDWWTGHDTIWTSAQKAGLKAGVYFWVGSASKIQGVRPDRWFPYDNKVPFEERVDTLVKWMSQDDLDLGLLYFNEPDHTAHVAGPRGADTMAQVRRMDGVLGRLMDKLDETNLLDRVNLIVTSDHGMADVDSDNQVRSAGTQDEILVTQAVVNALKDVAHMKVMLKEEIPERFHYRDSPRVQPVLLLADEGWGISENATWRRQNLPRFRGDHGYDNILNSMKPIFVARGPAFKQNTEVEPMDTVDIYPLMCHLLNIEPAPNNGSLTNAARLLRVPPTPASTPAPTTPEPRSEPTSPRPGCLTDWSTRVEVCSFLLAALFLMTRFINYSHIL</sequence>
<dbReference type="AlphaFoldDB" id="A0A433TR88"/>
<evidence type="ECO:0000256" key="1">
    <source>
        <dbReference type="SAM" id="MobiDB-lite"/>
    </source>
</evidence>
<dbReference type="SUPFAM" id="SSF53649">
    <property type="entry name" value="Alkaline phosphatase-like"/>
    <property type="match status" value="1"/>
</dbReference>
<evidence type="ECO:0000313" key="4">
    <source>
        <dbReference type="Proteomes" id="UP000271974"/>
    </source>
</evidence>
<feature type="region of interest" description="Disordered" evidence="1">
    <location>
        <begin position="389"/>
        <end position="414"/>
    </location>
</feature>
<feature type="chain" id="PRO_5019217207" evidence="2">
    <location>
        <begin position="25"/>
        <end position="446"/>
    </location>
</feature>
<keyword evidence="4" id="KW-1185">Reference proteome</keyword>
<evidence type="ECO:0000256" key="2">
    <source>
        <dbReference type="SAM" id="SignalP"/>
    </source>
</evidence>
<dbReference type="CDD" id="cd16018">
    <property type="entry name" value="Enpp"/>
    <property type="match status" value="1"/>
</dbReference>
<dbReference type="PANTHER" id="PTHR10151:SF120">
    <property type="entry name" value="BIS(5'-ADENOSYL)-TRIPHOSPHATASE"/>
    <property type="match status" value="1"/>
</dbReference>
<dbReference type="PANTHER" id="PTHR10151">
    <property type="entry name" value="ECTONUCLEOTIDE PYROPHOSPHATASE/PHOSPHODIESTERASE"/>
    <property type="match status" value="1"/>
</dbReference>
<dbReference type="Proteomes" id="UP000271974">
    <property type="component" value="Unassembled WGS sequence"/>
</dbReference>
<dbReference type="Gene3D" id="3.40.720.10">
    <property type="entry name" value="Alkaline Phosphatase, subunit A"/>
    <property type="match status" value="1"/>
</dbReference>
<accession>A0A433TR88</accession>
<feature type="signal peptide" evidence="2">
    <location>
        <begin position="1"/>
        <end position="24"/>
    </location>
</feature>
<dbReference type="OrthoDB" id="415411at2759"/>